<protein>
    <submittedName>
        <fullName evidence="1">Uncharacterized protein</fullName>
    </submittedName>
</protein>
<reference evidence="1 2" key="1">
    <citation type="journal article" date="2021" name="BMC Genomics">
        <title>Datura genome reveals duplications of psychoactive alkaloid biosynthetic genes and high mutation rate following tissue culture.</title>
        <authorList>
            <person name="Rajewski A."/>
            <person name="Carter-House D."/>
            <person name="Stajich J."/>
            <person name="Litt A."/>
        </authorList>
    </citation>
    <scope>NUCLEOTIDE SEQUENCE [LARGE SCALE GENOMIC DNA]</scope>
    <source>
        <strain evidence="1">AR-01</strain>
    </source>
</reference>
<proteinExistence type="predicted"/>
<gene>
    <name evidence="1" type="ORF">HAX54_009146</name>
</gene>
<accession>A0ABS8WY30</accession>
<dbReference type="Proteomes" id="UP000823775">
    <property type="component" value="Unassembled WGS sequence"/>
</dbReference>
<dbReference type="EMBL" id="JACEIK010014934">
    <property type="protein sequence ID" value="MCE3216900.1"/>
    <property type="molecule type" value="Genomic_DNA"/>
</dbReference>
<feature type="non-terminal residue" evidence="1">
    <location>
        <position position="1"/>
    </location>
</feature>
<organism evidence="1 2">
    <name type="scientific">Datura stramonium</name>
    <name type="common">Jimsonweed</name>
    <name type="synonym">Common thornapple</name>
    <dbReference type="NCBI Taxonomy" id="4076"/>
    <lineage>
        <taxon>Eukaryota</taxon>
        <taxon>Viridiplantae</taxon>
        <taxon>Streptophyta</taxon>
        <taxon>Embryophyta</taxon>
        <taxon>Tracheophyta</taxon>
        <taxon>Spermatophyta</taxon>
        <taxon>Magnoliopsida</taxon>
        <taxon>eudicotyledons</taxon>
        <taxon>Gunneridae</taxon>
        <taxon>Pentapetalae</taxon>
        <taxon>asterids</taxon>
        <taxon>lamiids</taxon>
        <taxon>Solanales</taxon>
        <taxon>Solanaceae</taxon>
        <taxon>Solanoideae</taxon>
        <taxon>Datureae</taxon>
        <taxon>Datura</taxon>
    </lineage>
</organism>
<evidence type="ECO:0000313" key="1">
    <source>
        <dbReference type="EMBL" id="MCE3216900.1"/>
    </source>
</evidence>
<sequence>GKHAMGVGSKKSAETRLRCKKMSLETNRWYIERVVPGGRGIRSREMTTPSFQKWLTPTTHLISQRSILFDRRLESSNYARKGTLQRIGRLDRTFKGRAILCAHTRKSCNNATEGLQKWMKPMAHMFSQ</sequence>
<comment type="caution">
    <text evidence="1">The sequence shown here is derived from an EMBL/GenBank/DDBJ whole genome shotgun (WGS) entry which is preliminary data.</text>
</comment>
<name>A0ABS8WY30_DATST</name>
<keyword evidence="2" id="KW-1185">Reference proteome</keyword>
<evidence type="ECO:0000313" key="2">
    <source>
        <dbReference type="Proteomes" id="UP000823775"/>
    </source>
</evidence>